<dbReference type="GO" id="GO:0005978">
    <property type="term" value="P:glycogen biosynthetic process"/>
    <property type="evidence" value="ECO:0007669"/>
    <property type="project" value="UniProtKB-UniPathway"/>
</dbReference>
<sequence length="706" mass="81286">MPQRDVYNPLLFEIAWEVANKVGGIYTVIKTKVPVTVHEFGDRYCLIGPLSAGAPMEVESLEPPAGHIRDTLEMMAGQGVRYLFGRWLVEGAPYVLLFDTASVTHKLDEWKGDLWRAAGIPSPEHDFEMNNSILFGYLVAWFLGDLAPKFSADPEASSSAMVRSPTVIAHFHEWQAGVAIPLCKSRRIDVTTIFTTHATLLGRYLCAGSVDFYNNLRNFNVDKEAGDRGIYHRYCVERASAHCADVFTTVSHITAYESEHLLKRKPDGVLPNGLNVVKFSAVHEFQNKHALNKEKIHDFVRGHFYGHYDFDLENTVYFFTAGRYEFRNKGVDMLLESLARLNHRLKAARSNITVVTFLVMPAPTHSFNVEALKGQAVTKQLRETVNDVQDRIGREIYERALRGEELDPKDWLSDEDKVLLKRRMFALKRSALPPIVTHNMVDDNQDSVIDNLRRLQLYNKPEDRVKIIFHPEFLNANNPLLGLDYEDFVRGCHLGVFPSYYEPWGYTPAECTVMGVPSVTTNLSGFGCFMDENIENCEDYGIYIVDRRLKSIEESIQQLCDFMFRFCQKTRRQRINQRNRTERLSDLLDWKRMGLEYMKARQLALRRVYPDSFLDDDEDEEDIMPIPMKIPKPLSAPASPRLRRQLNGYFDQNEEDEDEDRAPIRLKEFPALRRNADASREEELLQEGDIATLNNLTLEDKKQRQH</sequence>
<evidence type="ECO:0000256" key="8">
    <source>
        <dbReference type="RuleBase" id="RU363104"/>
    </source>
</evidence>
<organism evidence="10 11">
    <name type="scientific">Lichtheimia corymbifera JMRC:FSU:9682</name>
    <dbReference type="NCBI Taxonomy" id="1263082"/>
    <lineage>
        <taxon>Eukaryota</taxon>
        <taxon>Fungi</taxon>
        <taxon>Fungi incertae sedis</taxon>
        <taxon>Mucoromycota</taxon>
        <taxon>Mucoromycotina</taxon>
        <taxon>Mucoromycetes</taxon>
        <taxon>Mucorales</taxon>
        <taxon>Lichtheimiaceae</taxon>
        <taxon>Lichtheimia</taxon>
    </lineage>
</organism>
<dbReference type="AlphaFoldDB" id="A0A068RQF6"/>
<comment type="function">
    <text evidence="8">Transfers the glycosyl residue from UDP-Glc to the non-reducing end of alpha-1,4-glucan.</text>
</comment>
<evidence type="ECO:0000256" key="2">
    <source>
        <dbReference type="ARBA" id="ARBA00010686"/>
    </source>
</evidence>
<comment type="catalytic activity">
    <reaction evidence="7">
        <text>[(1-&gt;4)-alpha-D-glucosyl](n) + UDP-alpha-D-glucose = [(1-&gt;4)-alpha-D-glucosyl](n+1) + UDP + H(+)</text>
        <dbReference type="Rhea" id="RHEA:18549"/>
        <dbReference type="Rhea" id="RHEA-COMP:9584"/>
        <dbReference type="Rhea" id="RHEA-COMP:9587"/>
        <dbReference type="ChEBI" id="CHEBI:15378"/>
        <dbReference type="ChEBI" id="CHEBI:15444"/>
        <dbReference type="ChEBI" id="CHEBI:58223"/>
        <dbReference type="ChEBI" id="CHEBI:58885"/>
        <dbReference type="EC" id="2.4.1.11"/>
    </reaction>
    <physiologicalReaction direction="left-to-right" evidence="7">
        <dbReference type="Rhea" id="RHEA:18550"/>
    </physiologicalReaction>
</comment>
<dbReference type="Proteomes" id="UP000027586">
    <property type="component" value="Unassembled WGS sequence"/>
</dbReference>
<dbReference type="EMBL" id="CBTN010000012">
    <property type="protein sequence ID" value="CDH52239.1"/>
    <property type="molecule type" value="Genomic_DNA"/>
</dbReference>
<dbReference type="PANTHER" id="PTHR10176">
    <property type="entry name" value="GLYCOGEN SYNTHASE"/>
    <property type="match status" value="1"/>
</dbReference>
<dbReference type="EC" id="2.4.1.11" evidence="8"/>
<keyword evidence="11" id="KW-1185">Reference proteome</keyword>
<feature type="region of interest" description="Disordered" evidence="9">
    <location>
        <begin position="650"/>
        <end position="683"/>
    </location>
</feature>
<keyword evidence="5 8" id="KW-0320">Glycogen biosynthesis</keyword>
<accession>A0A068RQF6</accession>
<keyword evidence="4 8" id="KW-0808">Transferase</keyword>
<gene>
    <name evidence="10" type="ORF">LCOR_03741.1</name>
</gene>
<dbReference type="GO" id="GO:0005737">
    <property type="term" value="C:cytoplasm"/>
    <property type="evidence" value="ECO:0007669"/>
    <property type="project" value="TreeGrafter"/>
</dbReference>
<dbReference type="Gene3D" id="3.40.50.2000">
    <property type="entry name" value="Glycogen Phosphorylase B"/>
    <property type="match status" value="2"/>
</dbReference>
<name>A0A068RQF6_9FUNG</name>
<dbReference type="STRING" id="1263082.A0A068RQF6"/>
<evidence type="ECO:0000256" key="9">
    <source>
        <dbReference type="SAM" id="MobiDB-lite"/>
    </source>
</evidence>
<feature type="compositionally biased region" description="Basic and acidic residues" evidence="9">
    <location>
        <begin position="661"/>
        <end position="683"/>
    </location>
</feature>
<dbReference type="Pfam" id="PF05693">
    <property type="entry name" value="Glycogen_syn"/>
    <property type="match status" value="1"/>
</dbReference>
<keyword evidence="3 8" id="KW-0328">Glycosyltransferase</keyword>
<comment type="caution">
    <text evidence="10">The sequence shown here is derived from an EMBL/GenBank/DDBJ whole genome shotgun (WGS) entry which is preliminary data.</text>
</comment>
<dbReference type="InterPro" id="IPR008631">
    <property type="entry name" value="Glycogen_synth"/>
</dbReference>
<dbReference type="OrthoDB" id="6335297at2759"/>
<proteinExistence type="inferred from homology"/>
<comment type="similarity">
    <text evidence="2 8">Belongs to the glycosyltransferase 3 family.</text>
</comment>
<evidence type="ECO:0000256" key="5">
    <source>
        <dbReference type="ARBA" id="ARBA00023056"/>
    </source>
</evidence>
<evidence type="ECO:0000256" key="3">
    <source>
        <dbReference type="ARBA" id="ARBA00022676"/>
    </source>
</evidence>
<evidence type="ECO:0000256" key="1">
    <source>
        <dbReference type="ARBA" id="ARBA00004964"/>
    </source>
</evidence>
<evidence type="ECO:0000256" key="6">
    <source>
        <dbReference type="ARBA" id="ARBA00043883"/>
    </source>
</evidence>
<evidence type="ECO:0000313" key="10">
    <source>
        <dbReference type="EMBL" id="CDH52239.1"/>
    </source>
</evidence>
<dbReference type="FunFam" id="3.40.50.2000:FF:000014">
    <property type="entry name" value="Glycogen [starch] synthase"/>
    <property type="match status" value="1"/>
</dbReference>
<comment type="function">
    <text evidence="6">Glycogen synthase participates in the glycogen biosynthetic process along with glycogenin and glycogen branching enzyme. Extends the primer composed of a few glucose units formed by glycogenin by adding new glucose units to it. In this context, glycogen synthase transfers the glycosyl residue from UDP-Glc to the non-reducing end of alpha-1,4-glucan.</text>
</comment>
<protein>
    <recommendedName>
        <fullName evidence="8">Glycogen [starch] synthase</fullName>
        <ecNumber evidence="8">2.4.1.11</ecNumber>
    </recommendedName>
</protein>
<comment type="pathway">
    <text evidence="1 8">Glycan biosynthesis; glycogen biosynthesis.</text>
</comment>
<dbReference type="VEuPathDB" id="FungiDB:LCOR_03741.1"/>
<evidence type="ECO:0000256" key="7">
    <source>
        <dbReference type="ARBA" id="ARBA00047345"/>
    </source>
</evidence>
<reference evidence="10" key="1">
    <citation type="submission" date="2013-08" db="EMBL/GenBank/DDBJ databases">
        <title>Gene expansion shapes genome architecture in the human pathogen Lichtheimia corymbifera: an evolutionary genomics analysis in the ancient terrestrial Mucorales (Mucoromycotina).</title>
        <authorList>
            <person name="Schwartze V.U."/>
            <person name="Winter S."/>
            <person name="Shelest E."/>
            <person name="Marcet-Houben M."/>
            <person name="Horn F."/>
            <person name="Wehner S."/>
            <person name="Hoffmann K."/>
            <person name="Riege K."/>
            <person name="Sammeth M."/>
            <person name="Nowrousian M."/>
            <person name="Valiante V."/>
            <person name="Linde J."/>
            <person name="Jacobsen I.D."/>
            <person name="Marz M."/>
            <person name="Brakhage A.A."/>
            <person name="Gabaldon T."/>
            <person name="Bocker S."/>
            <person name="Voigt K."/>
        </authorList>
    </citation>
    <scope>NUCLEOTIDE SEQUENCE [LARGE SCALE GENOMIC DNA]</scope>
    <source>
        <strain evidence="10">FSU 9682</strain>
    </source>
</reference>
<dbReference type="FunFam" id="3.40.50.2000:FF:000045">
    <property type="entry name" value="Glycogen [starch] synthase"/>
    <property type="match status" value="1"/>
</dbReference>
<evidence type="ECO:0000256" key="4">
    <source>
        <dbReference type="ARBA" id="ARBA00022679"/>
    </source>
</evidence>
<dbReference type="PANTHER" id="PTHR10176:SF3">
    <property type="entry name" value="GLYCOGEN [STARCH] SYNTHASE"/>
    <property type="match status" value="1"/>
</dbReference>
<dbReference type="UniPathway" id="UPA00164"/>
<evidence type="ECO:0000313" key="11">
    <source>
        <dbReference type="Proteomes" id="UP000027586"/>
    </source>
</evidence>
<dbReference type="SUPFAM" id="SSF53756">
    <property type="entry name" value="UDP-Glycosyltransferase/glycogen phosphorylase"/>
    <property type="match status" value="2"/>
</dbReference>
<dbReference type="GO" id="GO:0004373">
    <property type="term" value="F:alpha-1,4-glucan glucosyltransferase (UDP-glucose donor) activity"/>
    <property type="evidence" value="ECO:0007669"/>
    <property type="project" value="UniProtKB-EC"/>
</dbReference>